<accession>A0A6N2V9C9</accession>
<dbReference type="InterPro" id="IPR011322">
    <property type="entry name" value="N-reg_PII-like_a/b"/>
</dbReference>
<sequence>MRLLVLILSRVQVLEELLGELVKANIRGATILNSTGMVQALSSSGNNSFLRSLRSITDPDRQDNKVVLIVLREDQVETAVQVIEREVGDLDQPDTGIVFTLPIDFIRGIPTA</sequence>
<dbReference type="EMBL" id="CACRSL010000005">
    <property type="protein sequence ID" value="VYT26590.1"/>
    <property type="molecule type" value="Genomic_DNA"/>
</dbReference>
<organism evidence="1">
    <name type="scientific">uncultured Anaerotruncus sp</name>
    <dbReference type="NCBI Taxonomy" id="905011"/>
    <lineage>
        <taxon>Bacteria</taxon>
        <taxon>Bacillati</taxon>
        <taxon>Bacillota</taxon>
        <taxon>Clostridia</taxon>
        <taxon>Eubacteriales</taxon>
        <taxon>Oscillospiraceae</taxon>
        <taxon>Anaerotruncus</taxon>
        <taxon>environmental samples</taxon>
    </lineage>
</organism>
<dbReference type="GO" id="GO:0030234">
    <property type="term" value="F:enzyme regulator activity"/>
    <property type="evidence" value="ECO:0007669"/>
    <property type="project" value="InterPro"/>
</dbReference>
<protein>
    <recommendedName>
        <fullName evidence="2">Nitrogen regulatory protein P-II</fullName>
    </recommendedName>
</protein>
<evidence type="ECO:0008006" key="2">
    <source>
        <dbReference type="Google" id="ProtNLM"/>
    </source>
</evidence>
<dbReference type="InterPro" id="IPR002187">
    <property type="entry name" value="N-reg_PII"/>
</dbReference>
<gene>
    <name evidence="1" type="ORF">AULFYP135_02366</name>
</gene>
<dbReference type="PROSITE" id="PS51343">
    <property type="entry name" value="PII_GLNB_DOM"/>
    <property type="match status" value="1"/>
</dbReference>
<dbReference type="AlphaFoldDB" id="A0A6N2V9C9"/>
<proteinExistence type="predicted"/>
<reference evidence="1" key="1">
    <citation type="submission" date="2019-11" db="EMBL/GenBank/DDBJ databases">
        <authorList>
            <person name="Feng L."/>
        </authorList>
    </citation>
    <scope>NUCLEOTIDE SEQUENCE</scope>
    <source>
        <strain evidence="1">AundefinedLFYP135</strain>
    </source>
</reference>
<name>A0A6N2V9C9_9FIRM</name>
<dbReference type="Gene3D" id="3.30.70.120">
    <property type="match status" value="1"/>
</dbReference>
<dbReference type="SUPFAM" id="SSF54913">
    <property type="entry name" value="GlnB-like"/>
    <property type="match status" value="1"/>
</dbReference>
<evidence type="ECO:0000313" key="1">
    <source>
        <dbReference type="EMBL" id="VYT26590.1"/>
    </source>
</evidence>
<dbReference type="InterPro" id="IPR015867">
    <property type="entry name" value="N-reg_PII/ATP_PRibTrfase_C"/>
</dbReference>
<dbReference type="GO" id="GO:0006808">
    <property type="term" value="P:regulation of nitrogen utilization"/>
    <property type="evidence" value="ECO:0007669"/>
    <property type="project" value="InterPro"/>
</dbReference>